<dbReference type="HAMAP" id="MF_01851">
    <property type="entry name" value="UPF0637"/>
    <property type="match status" value="1"/>
</dbReference>
<dbReference type="AlphaFoldDB" id="A0A1G8VZM7"/>
<dbReference type="Gene3D" id="3.30.930.20">
    <property type="entry name" value="Protein of unknown function DUF1054"/>
    <property type="match status" value="1"/>
</dbReference>
<accession>A0A1G8VZM7</accession>
<gene>
    <name evidence="2" type="ORF">SAMN05216187_10281</name>
</gene>
<evidence type="ECO:0000256" key="1">
    <source>
        <dbReference type="HAMAP-Rule" id="MF_01851"/>
    </source>
</evidence>
<dbReference type="RefSeq" id="WP_092595184.1">
    <property type="nucleotide sequence ID" value="NZ_FNFI01000002.1"/>
</dbReference>
<sequence length="204" mass="23900">MKYTFTQTDFDVFNIDGLENRMAALIQHTRPKLEALGEHFSRYVTEMTGDETFAHVAKHARRTTNPPDDTWVAFSTNPRGYKMMPHFQIGLYNNHAFCMYGIIYESKDKQRLAENWLKNIEKFDKLPQNYEISLDHMKPEKTPLSALKEDDLKKGLIRLRDVKKGEFLVGKVYKPGDKELSSDSVFIEDLEQVMENLVQFYHQN</sequence>
<dbReference type="STRING" id="586411.SAMN05216187_10281"/>
<organism evidence="2 3">
    <name type="scientific">Jeotgalicoccus aerolatus</name>
    <dbReference type="NCBI Taxonomy" id="709510"/>
    <lineage>
        <taxon>Bacteria</taxon>
        <taxon>Bacillati</taxon>
        <taxon>Bacillota</taxon>
        <taxon>Bacilli</taxon>
        <taxon>Bacillales</taxon>
        <taxon>Staphylococcaceae</taxon>
        <taxon>Jeotgalicoccus</taxon>
    </lineage>
</organism>
<comment type="similarity">
    <text evidence="1">Belongs to the UPF0637 family.</text>
</comment>
<evidence type="ECO:0000313" key="2">
    <source>
        <dbReference type="EMBL" id="SDJ71492.1"/>
    </source>
</evidence>
<dbReference type="InterPro" id="IPR009403">
    <property type="entry name" value="UPF0637"/>
</dbReference>
<dbReference type="InterPro" id="IPR053707">
    <property type="entry name" value="UPF0637_domain_sf"/>
</dbReference>
<dbReference type="OrthoDB" id="9812818at2"/>
<protein>
    <recommendedName>
        <fullName evidence="1">UPF0637 protein SAMN05216187_10281</fullName>
    </recommendedName>
</protein>
<dbReference type="Proteomes" id="UP000242700">
    <property type="component" value="Unassembled WGS sequence"/>
</dbReference>
<dbReference type="SUPFAM" id="SSF142913">
    <property type="entry name" value="YktB/PF0168-like"/>
    <property type="match status" value="1"/>
</dbReference>
<name>A0A1G8VZM7_9STAP</name>
<dbReference type="Pfam" id="PF06335">
    <property type="entry name" value="DUF1054"/>
    <property type="match status" value="1"/>
</dbReference>
<evidence type="ECO:0000313" key="3">
    <source>
        <dbReference type="Proteomes" id="UP000242700"/>
    </source>
</evidence>
<dbReference type="PIRSF" id="PIRSF021332">
    <property type="entry name" value="DUF1054"/>
    <property type="match status" value="1"/>
</dbReference>
<reference evidence="3" key="1">
    <citation type="submission" date="2016-10" db="EMBL/GenBank/DDBJ databases">
        <authorList>
            <person name="Varghese N."/>
            <person name="Submissions S."/>
        </authorList>
    </citation>
    <scope>NUCLEOTIDE SEQUENCE [LARGE SCALE GENOMIC DNA]</scope>
    <source>
        <strain evidence="3">CGMCC 1.8911</strain>
    </source>
</reference>
<proteinExistence type="inferred from homology"/>
<dbReference type="EMBL" id="FNFI01000002">
    <property type="protein sequence ID" value="SDJ71492.1"/>
    <property type="molecule type" value="Genomic_DNA"/>
</dbReference>